<evidence type="ECO:0000313" key="1">
    <source>
        <dbReference type="EMBL" id="KAJ9109057.1"/>
    </source>
</evidence>
<keyword evidence="2" id="KW-1185">Reference proteome</keyword>
<name>A0ACC2WBM2_9TREE</name>
<sequence>MDDADWDTSPAPHTSTANVHSHTHWERLTTTYADAGYREGITPGKLSTLQRGFDEAFAGSVVPSRRLGQVRGRVAAMVAFLQTRNDESFPALTATTTLLDRAKDTRRLLSRVRRDQVLPIDEEALAHAAAEHPDEQPQQLLTQQQGRTNDEAVGNAWTKEGQEVRERREMERVLDAMEDLSSASSAQQARPGMEEREQHLLDLWEGRVAKLELEAGL</sequence>
<organism evidence="1 2">
    <name type="scientific">Naganishia friedmannii</name>
    <dbReference type="NCBI Taxonomy" id="89922"/>
    <lineage>
        <taxon>Eukaryota</taxon>
        <taxon>Fungi</taxon>
        <taxon>Dikarya</taxon>
        <taxon>Basidiomycota</taxon>
        <taxon>Agaricomycotina</taxon>
        <taxon>Tremellomycetes</taxon>
        <taxon>Filobasidiales</taxon>
        <taxon>Filobasidiaceae</taxon>
        <taxon>Naganishia</taxon>
    </lineage>
</organism>
<accession>A0ACC2WBM2</accession>
<dbReference type="EMBL" id="JASBWT010000001">
    <property type="protein sequence ID" value="KAJ9109057.1"/>
    <property type="molecule type" value="Genomic_DNA"/>
</dbReference>
<dbReference type="Proteomes" id="UP001227268">
    <property type="component" value="Unassembled WGS sequence"/>
</dbReference>
<proteinExistence type="predicted"/>
<gene>
    <name evidence="1" type="ORF">QFC21_000384</name>
</gene>
<comment type="caution">
    <text evidence="1">The sequence shown here is derived from an EMBL/GenBank/DDBJ whole genome shotgun (WGS) entry which is preliminary data.</text>
</comment>
<evidence type="ECO:0000313" key="2">
    <source>
        <dbReference type="Proteomes" id="UP001227268"/>
    </source>
</evidence>
<protein>
    <submittedName>
        <fullName evidence="1">Uncharacterized protein</fullName>
    </submittedName>
</protein>
<reference evidence="1" key="1">
    <citation type="submission" date="2023-04" db="EMBL/GenBank/DDBJ databases">
        <title>Draft Genome sequencing of Naganishia species isolated from polar environments using Oxford Nanopore Technology.</title>
        <authorList>
            <person name="Leo P."/>
            <person name="Venkateswaran K."/>
        </authorList>
    </citation>
    <scope>NUCLEOTIDE SEQUENCE</scope>
    <source>
        <strain evidence="1">MNA-CCFEE 5423</strain>
    </source>
</reference>